<keyword evidence="3" id="KW-1185">Reference proteome</keyword>
<dbReference type="RefSeq" id="WP_146156239.1">
    <property type="nucleotide sequence ID" value="NZ_PVNK01000257.1"/>
</dbReference>
<proteinExistence type="predicted"/>
<dbReference type="PROSITE" id="PS51257">
    <property type="entry name" value="PROKAR_LIPOPROTEIN"/>
    <property type="match status" value="1"/>
</dbReference>
<name>A0A2S9XE26_9BACT</name>
<dbReference type="AlphaFoldDB" id="A0A2S9XE26"/>
<organism evidence="2 3">
    <name type="scientific">Enhygromyxa salina</name>
    <dbReference type="NCBI Taxonomy" id="215803"/>
    <lineage>
        <taxon>Bacteria</taxon>
        <taxon>Pseudomonadati</taxon>
        <taxon>Myxococcota</taxon>
        <taxon>Polyangia</taxon>
        <taxon>Nannocystales</taxon>
        <taxon>Nannocystaceae</taxon>
        <taxon>Enhygromyxa</taxon>
    </lineage>
</organism>
<feature type="region of interest" description="Disordered" evidence="1">
    <location>
        <begin position="20"/>
        <end position="70"/>
    </location>
</feature>
<reference evidence="2 3" key="1">
    <citation type="submission" date="2018-03" db="EMBL/GenBank/DDBJ databases">
        <title>Draft Genome Sequences of the Obligatory Marine Myxobacteria Enhygromyxa salina SWB005.</title>
        <authorList>
            <person name="Poehlein A."/>
            <person name="Moghaddam J.A."/>
            <person name="Harms H."/>
            <person name="Alanjari M."/>
            <person name="Koenig G.M."/>
            <person name="Daniel R."/>
            <person name="Schaeberle T.F."/>
        </authorList>
    </citation>
    <scope>NUCLEOTIDE SEQUENCE [LARGE SCALE GENOMIC DNA]</scope>
    <source>
        <strain evidence="2 3">SWB005</strain>
    </source>
</reference>
<evidence type="ECO:0000313" key="2">
    <source>
        <dbReference type="EMBL" id="PRP91116.1"/>
    </source>
</evidence>
<dbReference type="EMBL" id="PVNK01000257">
    <property type="protein sequence ID" value="PRP91116.1"/>
    <property type="molecule type" value="Genomic_DNA"/>
</dbReference>
<protein>
    <submittedName>
        <fullName evidence="2">Uncharacterized protein</fullName>
    </submittedName>
</protein>
<dbReference type="Proteomes" id="UP000237968">
    <property type="component" value="Unassembled WGS sequence"/>
</dbReference>
<sequence length="542" mass="57021">MSNPRIRHALLGTLILSLASCGGNKPPDDKAKTGAKTEEPSTDPTPTEPSVTEPSATTITPKSIPPGFDFPAQRADIEAWIAGGELTKIREHGWHVWAGMTADSGEMHSSINLPIWDTWLGDEQLFTTQTPAPMTSPARAFKPPTQANHGGATPSQVVSFNKFNPAMATYLSTAHPGPGGASFEYTQATSLAALNQAFDNESAKPIDRTVVQAPYVPPSSGGQGEAAMETKPVFNLVKATGLTAVPLWRGYSGTAVTSGAITQKQTTSAHLACTGAPASTQQTDGPAPSTWTNCVILDPANTGPSDTALVPATPEQIKQAQQNAAVNGTQSCSTYSYAPLSVIYNFAMSAAEAAAFASAQRNKQAAAGDFAVLVAMHVNTKETINWTWQTFWWQPDDSVPASDCSYDQGDVTVNAPGATGCPGSKSDMTSDVVDEWRNYAMCTAYAEPNVTKPSELTVCYNPFLETHGTPSGVSSNCMSCHGIGTVNSTARSVPGLSYPVPYAKPIGFGTNTPLDSGPLNACFNSVTRTDFSWAIPFEAAKP</sequence>
<gene>
    <name evidence="2" type="ORF">ENSA5_58530</name>
</gene>
<dbReference type="OrthoDB" id="280897at2"/>
<accession>A0A2S9XE26</accession>
<comment type="caution">
    <text evidence="2">The sequence shown here is derived from an EMBL/GenBank/DDBJ whole genome shotgun (WGS) entry which is preliminary data.</text>
</comment>
<feature type="compositionally biased region" description="Basic and acidic residues" evidence="1">
    <location>
        <begin position="26"/>
        <end position="39"/>
    </location>
</feature>
<evidence type="ECO:0000256" key="1">
    <source>
        <dbReference type="SAM" id="MobiDB-lite"/>
    </source>
</evidence>
<evidence type="ECO:0000313" key="3">
    <source>
        <dbReference type="Proteomes" id="UP000237968"/>
    </source>
</evidence>
<feature type="compositionally biased region" description="Low complexity" evidence="1">
    <location>
        <begin position="42"/>
        <end position="58"/>
    </location>
</feature>